<reference evidence="12 13" key="1">
    <citation type="submission" date="2024-04" db="EMBL/GenBank/DDBJ databases">
        <title>Tritrichomonas musculus Genome.</title>
        <authorList>
            <person name="Alves-Ferreira E."/>
            <person name="Grigg M."/>
            <person name="Lorenzi H."/>
            <person name="Galac M."/>
        </authorList>
    </citation>
    <scope>NUCLEOTIDE SEQUENCE [LARGE SCALE GENOMIC DNA]</scope>
    <source>
        <strain evidence="12 13">EAF2021</strain>
    </source>
</reference>
<keyword evidence="3" id="KW-0479">Metal-binding</keyword>
<sequence>MSSDDELLDDLSLRQTHHRWEHTGKSWDTLLSKDGQLVSIMKDGSSWENQYQKRRNLLRGKVRGLIRSVVLVIDLSEAGLAPLDFGMPRIRLIIDELTKFISNFLDQNPLSQLSIVTTFDYQAQIQIPLSSDVNEILSVLKHLNDVKTSGEPSIYNSILVATNLLKTVPVYSTKEILVIYSSLSTCDPKSFDVLIASLIDGVPNLNNNTFPTKVVISAIGLGAEVDFLKRLAETTNGSYNVPISRDHFVDLLQAQVLPPAWNERTQRRRFIPFGFTKSVIERPSFDLKNLFDDGEGESNQSSSHMLPSNTSICCPQCRTRVFSLPNTCPCCGLLLLSPAHLTRSSQHLKPLDEFKEDPSFLNRYPMFVCDACNQQMNEVVPFICLHCHGKFCKSCNQFIHECLQQCPVCLLKRNNGPNLQANQG</sequence>
<dbReference type="InterPro" id="IPR002035">
    <property type="entry name" value="VWF_A"/>
</dbReference>
<evidence type="ECO:0000256" key="1">
    <source>
        <dbReference type="ARBA" id="ARBA00004123"/>
    </source>
</evidence>
<evidence type="ECO:0000256" key="6">
    <source>
        <dbReference type="ARBA" id="ARBA00022833"/>
    </source>
</evidence>
<dbReference type="EMBL" id="JAPFFF010000007">
    <property type="protein sequence ID" value="KAK8885435.1"/>
    <property type="molecule type" value="Genomic_DNA"/>
</dbReference>
<name>A0ABR2K2U0_9EUKA</name>
<evidence type="ECO:0000256" key="7">
    <source>
        <dbReference type="ARBA" id="ARBA00023015"/>
    </source>
</evidence>
<keyword evidence="10" id="KW-0539">Nucleus</keyword>
<dbReference type="InterPro" id="IPR036465">
    <property type="entry name" value="vWFA_dom_sf"/>
</dbReference>
<evidence type="ECO:0000256" key="8">
    <source>
        <dbReference type="ARBA" id="ARBA00023163"/>
    </source>
</evidence>
<dbReference type="Gene3D" id="3.30.40.10">
    <property type="entry name" value="Zinc/RING finger domain, C3HC4 (zinc finger)"/>
    <property type="match status" value="1"/>
</dbReference>
<evidence type="ECO:0000256" key="2">
    <source>
        <dbReference type="ARBA" id="ARBA00006092"/>
    </source>
</evidence>
<evidence type="ECO:0000256" key="9">
    <source>
        <dbReference type="ARBA" id="ARBA00023204"/>
    </source>
</evidence>
<feature type="domain" description="VWFA" evidence="11">
    <location>
        <begin position="68"/>
        <end position="256"/>
    </location>
</feature>
<dbReference type="Gene3D" id="3.40.50.410">
    <property type="entry name" value="von Willebrand factor, type A domain"/>
    <property type="match status" value="1"/>
</dbReference>
<proteinExistence type="inferred from homology"/>
<dbReference type="InterPro" id="IPR046349">
    <property type="entry name" value="C1-like_sf"/>
</dbReference>
<evidence type="ECO:0000256" key="10">
    <source>
        <dbReference type="ARBA" id="ARBA00023242"/>
    </source>
</evidence>
<protein>
    <submittedName>
        <fullName evidence="12">General transcription factor IIH subunit 2</fullName>
    </submittedName>
</protein>
<dbReference type="Pfam" id="PF04056">
    <property type="entry name" value="Ssl1"/>
    <property type="match status" value="1"/>
</dbReference>
<keyword evidence="4" id="KW-0227">DNA damage</keyword>
<keyword evidence="8" id="KW-0804">Transcription</keyword>
<evidence type="ECO:0000256" key="5">
    <source>
        <dbReference type="ARBA" id="ARBA00022771"/>
    </source>
</evidence>
<keyword evidence="13" id="KW-1185">Reference proteome</keyword>
<evidence type="ECO:0000259" key="11">
    <source>
        <dbReference type="PROSITE" id="PS50234"/>
    </source>
</evidence>
<accession>A0ABR2K2U0</accession>
<evidence type="ECO:0000313" key="13">
    <source>
        <dbReference type="Proteomes" id="UP001470230"/>
    </source>
</evidence>
<dbReference type="InterPro" id="IPR013083">
    <property type="entry name" value="Znf_RING/FYVE/PHD"/>
</dbReference>
<comment type="subcellular location">
    <subcellularLocation>
        <location evidence="1">Nucleus</location>
    </subcellularLocation>
</comment>
<evidence type="ECO:0000313" key="12">
    <source>
        <dbReference type="EMBL" id="KAK8885435.1"/>
    </source>
</evidence>
<dbReference type="InterPro" id="IPR007198">
    <property type="entry name" value="Ssl1-like"/>
</dbReference>
<evidence type="ECO:0000256" key="3">
    <source>
        <dbReference type="ARBA" id="ARBA00022723"/>
    </source>
</evidence>
<dbReference type="InterPro" id="IPR004595">
    <property type="entry name" value="TFIIH_C1-like_dom"/>
</dbReference>
<dbReference type="PANTHER" id="PTHR12695:SF2">
    <property type="entry name" value="GENERAL TRANSCRIPTION FACTOR IIH SUBUNIT 2-RELATED"/>
    <property type="match status" value="1"/>
</dbReference>
<comment type="caution">
    <text evidence="12">The sequence shown here is derived from an EMBL/GenBank/DDBJ whole genome shotgun (WGS) entry which is preliminary data.</text>
</comment>
<keyword evidence="6" id="KW-0862">Zinc</keyword>
<keyword evidence="9" id="KW-0234">DNA repair</keyword>
<comment type="similarity">
    <text evidence="2">Belongs to the GTF2H2 family.</text>
</comment>
<keyword evidence="5" id="KW-0863">Zinc-finger</keyword>
<dbReference type="SMART" id="SM01047">
    <property type="entry name" value="C1_4"/>
    <property type="match status" value="1"/>
</dbReference>
<dbReference type="PANTHER" id="PTHR12695">
    <property type="entry name" value="GENERAL TRANSCRIPTION FACTOR IIH SUBUNIT 2"/>
    <property type="match status" value="1"/>
</dbReference>
<organism evidence="12 13">
    <name type="scientific">Tritrichomonas musculus</name>
    <dbReference type="NCBI Taxonomy" id="1915356"/>
    <lineage>
        <taxon>Eukaryota</taxon>
        <taxon>Metamonada</taxon>
        <taxon>Parabasalia</taxon>
        <taxon>Tritrichomonadida</taxon>
        <taxon>Tritrichomonadidae</taxon>
        <taxon>Tritrichomonas</taxon>
    </lineage>
</organism>
<evidence type="ECO:0000256" key="4">
    <source>
        <dbReference type="ARBA" id="ARBA00022763"/>
    </source>
</evidence>
<dbReference type="InterPro" id="IPR012170">
    <property type="entry name" value="TFIIH_SSL1/p44"/>
</dbReference>
<dbReference type="SUPFAM" id="SSF57889">
    <property type="entry name" value="Cysteine-rich domain"/>
    <property type="match status" value="1"/>
</dbReference>
<keyword evidence="7" id="KW-0805">Transcription regulation</keyword>
<gene>
    <name evidence="12" type="ORF">M9Y10_040883</name>
</gene>
<dbReference type="NCBIfam" id="TIGR00622">
    <property type="entry name" value="ssl1"/>
    <property type="match status" value="1"/>
</dbReference>
<dbReference type="Proteomes" id="UP001470230">
    <property type="component" value="Unassembled WGS sequence"/>
</dbReference>
<dbReference type="PROSITE" id="PS50234">
    <property type="entry name" value="VWFA"/>
    <property type="match status" value="1"/>
</dbReference>
<dbReference type="SUPFAM" id="SSF53300">
    <property type="entry name" value="vWA-like"/>
    <property type="match status" value="1"/>
</dbReference>